<name>A0AC34GTA0_9BILA</name>
<reference evidence="2" key="1">
    <citation type="submission" date="2022-11" db="UniProtKB">
        <authorList>
            <consortium name="WormBaseParasite"/>
        </authorList>
    </citation>
    <scope>IDENTIFICATION</scope>
</reference>
<organism evidence="1 2">
    <name type="scientific">Panagrolaimus sp. ES5</name>
    <dbReference type="NCBI Taxonomy" id="591445"/>
    <lineage>
        <taxon>Eukaryota</taxon>
        <taxon>Metazoa</taxon>
        <taxon>Ecdysozoa</taxon>
        <taxon>Nematoda</taxon>
        <taxon>Chromadorea</taxon>
        <taxon>Rhabditida</taxon>
        <taxon>Tylenchina</taxon>
        <taxon>Panagrolaimomorpha</taxon>
        <taxon>Panagrolaimoidea</taxon>
        <taxon>Panagrolaimidae</taxon>
        <taxon>Panagrolaimus</taxon>
    </lineage>
</organism>
<accession>A0AC34GTA0</accession>
<proteinExistence type="predicted"/>
<protein>
    <submittedName>
        <fullName evidence="2">Uncharacterized protein</fullName>
    </submittedName>
</protein>
<sequence>MENLVNFEQFLSTNTTVNSDEVQQLQQPSLTFTNCNSGIPLTAPSMNFMSSMLQHASHYSSASDPLKLCQSQYTIFTPEEPKISNDDEHIVREKSSSQSPIQLRTQQNRRKPRVLFTQAQVKKTSFIL</sequence>
<dbReference type="WBParaSite" id="ES5_v2.g8096.t1">
    <property type="protein sequence ID" value="ES5_v2.g8096.t1"/>
    <property type="gene ID" value="ES5_v2.g8096"/>
</dbReference>
<dbReference type="Proteomes" id="UP000887579">
    <property type="component" value="Unplaced"/>
</dbReference>
<evidence type="ECO:0000313" key="1">
    <source>
        <dbReference type="Proteomes" id="UP000887579"/>
    </source>
</evidence>
<evidence type="ECO:0000313" key="2">
    <source>
        <dbReference type="WBParaSite" id="ES5_v2.g8096.t1"/>
    </source>
</evidence>